<sequence length="120" mass="12279">MRNLLMTIRLTASALGCSLAVALGLGTGIAQAGAASQPPGGLGPQAPKPQSSSGPDPAYFMPANPHLSMLDQTRAAKFAKGKSLEDIGFTQVAAIENALLHPSLAQNREALITKSLDTGQ</sequence>
<feature type="signal peptide" evidence="2">
    <location>
        <begin position="1"/>
        <end position="32"/>
    </location>
</feature>
<proteinExistence type="predicted"/>
<keyword evidence="4" id="KW-1185">Reference proteome</keyword>
<feature type="compositionally biased region" description="Low complexity" evidence="1">
    <location>
        <begin position="33"/>
        <end position="50"/>
    </location>
</feature>
<evidence type="ECO:0000256" key="1">
    <source>
        <dbReference type="SAM" id="MobiDB-lite"/>
    </source>
</evidence>
<reference evidence="3 4" key="1">
    <citation type="submission" date="2017-01" db="EMBL/GenBank/DDBJ databases">
        <title>The complete genome sequence of a sulfur-oxidizing marine bacterium Thioclava sp. 25B10_4T.</title>
        <authorList>
            <person name="Liu Y."/>
            <person name="Lai Q."/>
            <person name="Shao Z."/>
        </authorList>
    </citation>
    <scope>NUCLEOTIDE SEQUENCE [LARGE SCALE GENOMIC DNA]</scope>
    <source>
        <strain evidence="3 4">25B10_4</strain>
    </source>
</reference>
<evidence type="ECO:0000256" key="2">
    <source>
        <dbReference type="SAM" id="SignalP"/>
    </source>
</evidence>
<evidence type="ECO:0000313" key="3">
    <source>
        <dbReference type="EMBL" id="AQS47773.1"/>
    </source>
</evidence>
<dbReference type="Proteomes" id="UP000185622">
    <property type="component" value="Chromosome"/>
</dbReference>
<feature type="region of interest" description="Disordered" evidence="1">
    <location>
        <begin position="33"/>
        <end position="62"/>
    </location>
</feature>
<dbReference type="EMBL" id="CP019437">
    <property type="protein sequence ID" value="AQS47773.1"/>
    <property type="molecule type" value="Genomic_DNA"/>
</dbReference>
<name>A0ABN4XED9_9RHOB</name>
<protein>
    <submittedName>
        <fullName evidence="3">Uncharacterized protein</fullName>
    </submittedName>
</protein>
<gene>
    <name evidence="3" type="ORF">BMG03_08125</name>
</gene>
<accession>A0ABN4XED9</accession>
<keyword evidence="2" id="KW-0732">Signal</keyword>
<evidence type="ECO:0000313" key="4">
    <source>
        <dbReference type="Proteomes" id="UP000185622"/>
    </source>
</evidence>
<feature type="chain" id="PRO_5047357677" evidence="2">
    <location>
        <begin position="33"/>
        <end position="120"/>
    </location>
</feature>
<organism evidence="3 4">
    <name type="scientific">Thioclava nitratireducens</name>
    <dbReference type="NCBI Taxonomy" id="1915078"/>
    <lineage>
        <taxon>Bacteria</taxon>
        <taxon>Pseudomonadati</taxon>
        <taxon>Pseudomonadota</taxon>
        <taxon>Alphaproteobacteria</taxon>
        <taxon>Rhodobacterales</taxon>
        <taxon>Paracoccaceae</taxon>
        <taxon>Thioclava</taxon>
    </lineage>
</organism>